<dbReference type="HOGENOM" id="CLU_1538475_0_0_6"/>
<dbReference type="eggNOG" id="ENOG502ZGM6">
    <property type="taxonomic scope" value="Bacteria"/>
</dbReference>
<dbReference type="EMBL" id="CP002086">
    <property type="protein sequence ID" value="ADJ29091.1"/>
    <property type="molecule type" value="Genomic_DNA"/>
</dbReference>
<sequence>MKHFAYRSMAQLRLLGLILTAMVAGTACSEAEKSASKPAVPVTISGSMNGEEGPIKEAKLTATDSHGKVIATTEVSGRSRYQLELPAGAAYPVIISAIYPRSTKIEKSGQGEIKAVVMEASNSTVELSPRSTTIVNMALARGGLTLENFRAASASALNLGAGSGGGSGGGHGGH</sequence>
<keyword evidence="3" id="KW-1185">Reference proteome</keyword>
<dbReference type="OrthoDB" id="5767992at2"/>
<protein>
    <recommendedName>
        <fullName evidence="4">Carboxypeptidase regulatory-like domain-containing protein</fullName>
    </recommendedName>
</protein>
<organism evidence="2 3">
    <name type="scientific">Nitrosococcus watsoni (strain C-113)</name>
    <dbReference type="NCBI Taxonomy" id="105559"/>
    <lineage>
        <taxon>Bacteria</taxon>
        <taxon>Pseudomonadati</taxon>
        <taxon>Pseudomonadota</taxon>
        <taxon>Gammaproteobacteria</taxon>
        <taxon>Chromatiales</taxon>
        <taxon>Chromatiaceae</taxon>
        <taxon>Nitrosococcus</taxon>
    </lineage>
</organism>
<dbReference type="KEGG" id="nwa:Nwat_2262"/>
<name>D8K8H1_NITWC</name>
<evidence type="ECO:0000313" key="3">
    <source>
        <dbReference type="Proteomes" id="UP000000393"/>
    </source>
</evidence>
<proteinExistence type="predicted"/>
<evidence type="ECO:0008006" key="4">
    <source>
        <dbReference type="Google" id="ProtNLM"/>
    </source>
</evidence>
<feature type="signal peptide" evidence="1">
    <location>
        <begin position="1"/>
        <end position="23"/>
    </location>
</feature>
<reference evidence="2 3" key="1">
    <citation type="submission" date="2010-06" db="EMBL/GenBank/DDBJ databases">
        <title>Complete sequence of chromosome of Nitrosococcus watsoni C-113.</title>
        <authorList>
            <consortium name="US DOE Joint Genome Institute"/>
            <person name="Lucas S."/>
            <person name="Copeland A."/>
            <person name="Lapidus A."/>
            <person name="Cheng J.-F."/>
            <person name="Bruce D."/>
            <person name="Goodwin L."/>
            <person name="Pitluck S."/>
            <person name="Malfatti S.A."/>
            <person name="Chain P.S.G."/>
            <person name="Land M."/>
            <person name="Hauser L."/>
            <person name="Kyrpides N."/>
            <person name="Ivanova N."/>
            <person name="Cambell M.A."/>
            <person name="Heidelberg J.F."/>
            <person name="Klotz M.G."/>
            <person name="Woyke T."/>
        </authorList>
    </citation>
    <scope>NUCLEOTIDE SEQUENCE [LARGE SCALE GENOMIC DNA]</scope>
    <source>
        <strain evidence="2 3">C-113</strain>
    </source>
</reference>
<feature type="chain" id="PRO_5003116636" description="Carboxypeptidase regulatory-like domain-containing protein" evidence="1">
    <location>
        <begin position="24"/>
        <end position="174"/>
    </location>
</feature>
<accession>D8K8H1</accession>
<dbReference type="PROSITE" id="PS51257">
    <property type="entry name" value="PROKAR_LIPOPROTEIN"/>
    <property type="match status" value="1"/>
</dbReference>
<dbReference type="Proteomes" id="UP000000393">
    <property type="component" value="Chromosome"/>
</dbReference>
<gene>
    <name evidence="2" type="ordered locus">Nwat_2262</name>
</gene>
<keyword evidence="1" id="KW-0732">Signal</keyword>
<evidence type="ECO:0000256" key="1">
    <source>
        <dbReference type="SAM" id="SignalP"/>
    </source>
</evidence>
<evidence type="ECO:0000313" key="2">
    <source>
        <dbReference type="EMBL" id="ADJ29091.1"/>
    </source>
</evidence>
<dbReference type="RefSeq" id="WP_013221163.1">
    <property type="nucleotide sequence ID" value="NC_014315.1"/>
</dbReference>
<dbReference type="AlphaFoldDB" id="D8K8H1"/>